<evidence type="ECO:0000313" key="11">
    <source>
        <dbReference type="Proteomes" id="UP001459277"/>
    </source>
</evidence>
<dbReference type="GO" id="GO:0016020">
    <property type="term" value="C:membrane"/>
    <property type="evidence" value="ECO:0007669"/>
    <property type="project" value="UniProtKB-SubCell"/>
</dbReference>
<dbReference type="InterPro" id="IPR032675">
    <property type="entry name" value="LRR_dom_sf"/>
</dbReference>
<organism evidence="10 11">
    <name type="scientific">Lithocarpus litseifolius</name>
    <dbReference type="NCBI Taxonomy" id="425828"/>
    <lineage>
        <taxon>Eukaryota</taxon>
        <taxon>Viridiplantae</taxon>
        <taxon>Streptophyta</taxon>
        <taxon>Embryophyta</taxon>
        <taxon>Tracheophyta</taxon>
        <taxon>Spermatophyta</taxon>
        <taxon>Magnoliopsida</taxon>
        <taxon>eudicotyledons</taxon>
        <taxon>Gunneridae</taxon>
        <taxon>Pentapetalae</taxon>
        <taxon>rosids</taxon>
        <taxon>fabids</taxon>
        <taxon>Fagales</taxon>
        <taxon>Fagaceae</taxon>
        <taxon>Lithocarpus</taxon>
    </lineage>
</organism>
<evidence type="ECO:0000256" key="4">
    <source>
        <dbReference type="ARBA" id="ARBA00022737"/>
    </source>
</evidence>
<dbReference type="Pfam" id="PF00560">
    <property type="entry name" value="LRR_1"/>
    <property type="match status" value="2"/>
</dbReference>
<dbReference type="AlphaFoldDB" id="A0AAW2BDX7"/>
<sequence>MSVNWLTGKIPESICHLPKLQVLQHYNNSLGGEIPGEVPQNLVQSSSMVVLDLSENNYLKRTFASRGVIPPSISRASNLIKLDLSNNLLSGPIPSEIGYLEKLNLLLLRGNKLNSSIPSSLSMLKSLNVLDLSNNLLTGSIPESLSELLLNSVYLSNNFLSGPIVTPFVHKYQTPSRLVGFSCGDLGNISILCLMEEITMGWNKMSLQGPEEEKFDLRSDMGSREFILAKFYTKRVLNVDAIAHNFSQLWRTRNGFKIKDQVVFQRYDNSTHVRNLNYERVPFWVQVYDIPFSFMNKTVAKGLCSGIGEVCPSDFSVMEGSDHVRVRVILDISKPLRRRRKITLEGGTTGWVSFKYKRMPSVCFWCGCLNHGDKDCERWITSEGTLTVEDRNYGAWLQAPLSNQIQKSTIVVPGFYQQKKDSKISMDAGGEPSAMPHQASPPENEVLIKPLEKVTSDTLSPNILRPDAYPSVRELEDPPSGFGE</sequence>
<dbReference type="Pfam" id="PF14392">
    <property type="entry name" value="zf-CCHC_4"/>
    <property type="match status" value="1"/>
</dbReference>
<dbReference type="PRINTS" id="PR00019">
    <property type="entry name" value="LEURICHRPT"/>
</dbReference>
<keyword evidence="5" id="KW-0472">Membrane</keyword>
<evidence type="ECO:0000256" key="2">
    <source>
        <dbReference type="ARBA" id="ARBA00022614"/>
    </source>
</evidence>
<dbReference type="EMBL" id="JAZDWU010000012">
    <property type="protein sequence ID" value="KAK9984156.1"/>
    <property type="molecule type" value="Genomic_DNA"/>
</dbReference>
<keyword evidence="2" id="KW-0433">Leucine-rich repeat</keyword>
<evidence type="ECO:0000256" key="7">
    <source>
        <dbReference type="ARBA" id="ARBA00023180"/>
    </source>
</evidence>
<feature type="region of interest" description="Disordered" evidence="8">
    <location>
        <begin position="424"/>
        <end position="484"/>
    </location>
</feature>
<keyword evidence="7" id="KW-0325">Glycoprotein</keyword>
<reference evidence="10 11" key="1">
    <citation type="submission" date="2024-01" db="EMBL/GenBank/DDBJ databases">
        <title>A telomere-to-telomere, gap-free genome of sweet tea (Lithocarpus litseifolius).</title>
        <authorList>
            <person name="Zhou J."/>
        </authorList>
    </citation>
    <scope>NUCLEOTIDE SEQUENCE [LARGE SCALE GENOMIC DNA]</scope>
    <source>
        <strain evidence="10">Zhou-2022a</strain>
        <tissue evidence="10">Leaf</tissue>
    </source>
</reference>
<evidence type="ECO:0000256" key="3">
    <source>
        <dbReference type="ARBA" id="ARBA00022729"/>
    </source>
</evidence>
<dbReference type="PANTHER" id="PTHR48053">
    <property type="entry name" value="LEUCINE RICH REPEAT FAMILY PROTEIN, EXPRESSED"/>
    <property type="match status" value="1"/>
</dbReference>
<comment type="caution">
    <text evidence="10">The sequence shown here is derived from an EMBL/GenBank/DDBJ whole genome shotgun (WGS) entry which is preliminary data.</text>
</comment>
<accession>A0AAW2BDX7</accession>
<dbReference type="FunFam" id="3.80.10.10:FF:000041">
    <property type="entry name" value="LRR receptor-like serine/threonine-protein kinase ERECTA"/>
    <property type="match status" value="1"/>
</dbReference>
<dbReference type="PROSITE" id="PS51450">
    <property type="entry name" value="LRR"/>
    <property type="match status" value="1"/>
</dbReference>
<feature type="domain" description="Zinc knuckle CX2CX4HX4C" evidence="9">
    <location>
        <begin position="330"/>
        <end position="377"/>
    </location>
</feature>
<evidence type="ECO:0000256" key="5">
    <source>
        <dbReference type="ARBA" id="ARBA00023136"/>
    </source>
</evidence>
<evidence type="ECO:0000256" key="8">
    <source>
        <dbReference type="SAM" id="MobiDB-lite"/>
    </source>
</evidence>
<evidence type="ECO:0000256" key="6">
    <source>
        <dbReference type="ARBA" id="ARBA00023170"/>
    </source>
</evidence>
<dbReference type="InterPro" id="IPR001611">
    <property type="entry name" value="Leu-rich_rpt"/>
</dbReference>
<dbReference type="PANTHER" id="PTHR48053:SF126">
    <property type="entry name" value="MDIS1-INTERACTING RECEPTOR LIKE KINASE 2-LIKE ISOFORM X1"/>
    <property type="match status" value="1"/>
</dbReference>
<evidence type="ECO:0000256" key="1">
    <source>
        <dbReference type="ARBA" id="ARBA00004479"/>
    </source>
</evidence>
<name>A0AAW2BDX7_9ROSI</name>
<proteinExistence type="predicted"/>
<comment type="subcellular location">
    <subcellularLocation>
        <location evidence="1">Membrane</location>
        <topology evidence="1">Single-pass type I membrane protein</topology>
    </subcellularLocation>
</comment>
<keyword evidence="11" id="KW-1185">Reference proteome</keyword>
<keyword evidence="3" id="KW-0732">Signal</keyword>
<dbReference type="Gene3D" id="3.80.10.10">
    <property type="entry name" value="Ribonuclease Inhibitor"/>
    <property type="match status" value="1"/>
</dbReference>
<keyword evidence="4" id="KW-0677">Repeat</keyword>
<evidence type="ECO:0000313" key="10">
    <source>
        <dbReference type="EMBL" id="KAK9984156.1"/>
    </source>
</evidence>
<dbReference type="InterPro" id="IPR025836">
    <property type="entry name" value="Zn_knuckle_CX2CX4HX4C"/>
</dbReference>
<dbReference type="SUPFAM" id="SSF52058">
    <property type="entry name" value="L domain-like"/>
    <property type="match status" value="1"/>
</dbReference>
<keyword evidence="6" id="KW-0675">Receptor</keyword>
<dbReference type="Proteomes" id="UP001459277">
    <property type="component" value="Unassembled WGS sequence"/>
</dbReference>
<dbReference type="InterPro" id="IPR051716">
    <property type="entry name" value="Plant_RL_S/T_kinase"/>
</dbReference>
<protein>
    <recommendedName>
        <fullName evidence="9">Zinc knuckle CX2CX4HX4C domain-containing protein</fullName>
    </recommendedName>
</protein>
<evidence type="ECO:0000259" key="9">
    <source>
        <dbReference type="Pfam" id="PF14392"/>
    </source>
</evidence>
<gene>
    <name evidence="10" type="ORF">SO802_033681</name>
</gene>